<dbReference type="EMBL" id="JNBR01000120">
    <property type="protein sequence ID" value="OQR97229.1"/>
    <property type="molecule type" value="Genomic_DNA"/>
</dbReference>
<dbReference type="InterPro" id="IPR005494">
    <property type="entry name" value="GSPS_pre-ATP-grasp-like_dom"/>
</dbReference>
<keyword evidence="1" id="KW-0436">Ligase</keyword>
<gene>
    <name evidence="7" type="ORF">ACHHYP_12312</name>
</gene>
<sequence>MMSCQCISSSNQQPSKPKALLAKRPSKTVVCLRETALKLSEVEPAVVAKRPTQCACHNTVASDVQVHTVTVDHEQTNWLDATRSYVPVYQESVGAKLSPTPTASYFTLNEAGHCGLVAATETLHDMFVKATDYVLENEEELAPYFHIPNSLWPKIRTSWAKAKGDVVSGRFDFALTPDGIKVYEYNADSASCLLECGYTQDAWASAAGVGKVGRSSSSSLFAQLVAAWENKHLDGPLHVMCDNDLEERYHAMYMQSAAQAAGIECVLLIGLDGISVENDIFYDSDRRPIKNVWKTWCWRTVMNQVEAREAGTLPVAGVHLMDLLLHDDVRVFEPLWTLLAGSKAILPVLSKLYPSSPYLLRSSFEEKDVVSVGAGYVAKPVMGRTGSNIQLYSAKHELLNETGGRWVDDTIVYQELAMLPQYNGVFVQVNTWAIDGAFGGTVLRQDASSIIGLNSEIPALRIVPNATPEVVA</sequence>
<dbReference type="AlphaFoldDB" id="A0A1V9ZGW1"/>
<reference evidence="7 8" key="1">
    <citation type="journal article" date="2014" name="Genome Biol. Evol.">
        <title>The secreted proteins of Achlya hypogyna and Thraustotheca clavata identify the ancestral oomycete secretome and reveal gene acquisitions by horizontal gene transfer.</title>
        <authorList>
            <person name="Misner I."/>
            <person name="Blouin N."/>
            <person name="Leonard G."/>
            <person name="Richards T.A."/>
            <person name="Lane C.E."/>
        </authorList>
    </citation>
    <scope>NUCLEOTIDE SEQUENCE [LARGE SCALE GENOMIC DNA]</scope>
    <source>
        <strain evidence="7 8">ATCC 48635</strain>
    </source>
</reference>
<comment type="caution">
    <text evidence="7">The sequence shown here is derived from an EMBL/GenBank/DDBJ whole genome shotgun (WGS) entry which is preliminary data.</text>
</comment>
<protein>
    <submittedName>
        <fullName evidence="7">Bifunctional glutathionylspermidine amidase/glutathionylspermidine synthetase</fullName>
    </submittedName>
</protein>
<proteinExistence type="predicted"/>
<evidence type="ECO:0000313" key="8">
    <source>
        <dbReference type="Proteomes" id="UP000243579"/>
    </source>
</evidence>
<dbReference type="OrthoDB" id="64566at2759"/>
<dbReference type="InterPro" id="IPR016185">
    <property type="entry name" value="PreATP-grasp_dom_sf"/>
</dbReference>
<evidence type="ECO:0000256" key="2">
    <source>
        <dbReference type="ARBA" id="ARBA00022723"/>
    </source>
</evidence>
<feature type="domain" description="Glutathionylspermidine synthase pre-ATP-grasp-like" evidence="6">
    <location>
        <begin position="106"/>
        <end position="455"/>
    </location>
</feature>
<organism evidence="7 8">
    <name type="scientific">Achlya hypogyna</name>
    <name type="common">Oomycete</name>
    <name type="synonym">Protoachlya hypogyna</name>
    <dbReference type="NCBI Taxonomy" id="1202772"/>
    <lineage>
        <taxon>Eukaryota</taxon>
        <taxon>Sar</taxon>
        <taxon>Stramenopiles</taxon>
        <taxon>Oomycota</taxon>
        <taxon>Saprolegniomycetes</taxon>
        <taxon>Saprolegniales</taxon>
        <taxon>Achlyaceae</taxon>
        <taxon>Achlya</taxon>
    </lineage>
</organism>
<dbReference type="SUPFAM" id="SSF52440">
    <property type="entry name" value="PreATP-grasp domain"/>
    <property type="match status" value="1"/>
</dbReference>
<dbReference type="GO" id="GO:0005524">
    <property type="term" value="F:ATP binding"/>
    <property type="evidence" value="ECO:0007669"/>
    <property type="project" value="UniProtKB-KW"/>
</dbReference>
<dbReference type="GO" id="GO:0046872">
    <property type="term" value="F:metal ion binding"/>
    <property type="evidence" value="ECO:0007669"/>
    <property type="project" value="UniProtKB-KW"/>
</dbReference>
<evidence type="ECO:0000256" key="4">
    <source>
        <dbReference type="ARBA" id="ARBA00022840"/>
    </source>
</evidence>
<keyword evidence="3" id="KW-0547">Nucleotide-binding</keyword>
<accession>A0A1V9ZGW1</accession>
<dbReference type="SUPFAM" id="SSF56059">
    <property type="entry name" value="Glutathione synthetase ATP-binding domain-like"/>
    <property type="match status" value="1"/>
</dbReference>
<dbReference type="Proteomes" id="UP000243579">
    <property type="component" value="Unassembled WGS sequence"/>
</dbReference>
<evidence type="ECO:0000313" key="7">
    <source>
        <dbReference type="EMBL" id="OQR97229.1"/>
    </source>
</evidence>
<evidence type="ECO:0000259" key="6">
    <source>
        <dbReference type="Pfam" id="PF03738"/>
    </source>
</evidence>
<name>A0A1V9ZGW1_ACHHY</name>
<dbReference type="Pfam" id="PF03738">
    <property type="entry name" value="GSP_synth"/>
    <property type="match status" value="1"/>
</dbReference>
<evidence type="ECO:0000256" key="1">
    <source>
        <dbReference type="ARBA" id="ARBA00022598"/>
    </source>
</evidence>
<dbReference type="GO" id="GO:0016874">
    <property type="term" value="F:ligase activity"/>
    <property type="evidence" value="ECO:0007669"/>
    <property type="project" value="UniProtKB-KW"/>
</dbReference>
<evidence type="ECO:0000256" key="5">
    <source>
        <dbReference type="ARBA" id="ARBA00022842"/>
    </source>
</evidence>
<evidence type="ECO:0000256" key="3">
    <source>
        <dbReference type="ARBA" id="ARBA00022741"/>
    </source>
</evidence>
<keyword evidence="5" id="KW-0460">Magnesium</keyword>
<keyword evidence="8" id="KW-1185">Reference proteome</keyword>
<dbReference type="Gene3D" id="3.30.1490.330">
    <property type="match status" value="1"/>
</dbReference>
<dbReference type="STRING" id="1202772.A0A1V9ZGW1"/>
<keyword evidence="2" id="KW-0479">Metal-binding</keyword>
<keyword evidence="4" id="KW-0067">ATP-binding</keyword>